<dbReference type="EMBL" id="WTPX01000257">
    <property type="protein sequence ID" value="NNJ28006.1"/>
    <property type="molecule type" value="Genomic_DNA"/>
</dbReference>
<evidence type="ECO:0008006" key="3">
    <source>
        <dbReference type="Google" id="ProtNLM"/>
    </source>
</evidence>
<proteinExistence type="predicted"/>
<accession>A0ABX1VNQ8</accession>
<dbReference type="RefSeq" id="WP_206678840.1">
    <property type="nucleotide sequence ID" value="NZ_WTPX01000257.1"/>
</dbReference>
<protein>
    <recommendedName>
        <fullName evidence="3">DUF2199 domain-containing protein</fullName>
    </recommendedName>
</protein>
<reference evidence="1 2" key="1">
    <citation type="journal article" date="2020" name="Syst. Appl. Microbiol.">
        <title>Alienimonas chondri sp. nov., a novel planctomycete isolated from the biofilm of the red alga Chondrus crispus.</title>
        <authorList>
            <person name="Vitorino I."/>
            <person name="Albuquerque L."/>
            <person name="Wiegand S."/>
            <person name="Kallscheuer N."/>
            <person name="da Costa M.S."/>
            <person name="Lobo-da-Cunha A."/>
            <person name="Jogler C."/>
            <person name="Lage O.M."/>
        </authorList>
    </citation>
    <scope>NUCLEOTIDE SEQUENCE [LARGE SCALE GENOMIC DNA]</scope>
    <source>
        <strain evidence="1 2">LzC2</strain>
    </source>
</reference>
<dbReference type="Pfam" id="PF09965">
    <property type="entry name" value="DUF2199"/>
    <property type="match status" value="1"/>
</dbReference>
<name>A0ABX1VNQ8_9PLAN</name>
<dbReference type="InterPro" id="IPR018697">
    <property type="entry name" value="DUF2199"/>
</dbReference>
<gene>
    <name evidence="1" type="ORF">LzC2_41170</name>
</gene>
<dbReference type="Proteomes" id="UP000609651">
    <property type="component" value="Unassembled WGS sequence"/>
</dbReference>
<sequence length="166" mass="19064">MTWRCRTCGVEHDELPLCYGAEAPWRALVPEEEFDRRVELNADQCVVDGKVFFLRGHVELPIIGRAETFAWSVWCSLSEDSFVHVCDRWETPDRDGDSYFGWLCTSLPIYPETAHLKTNVRSRPPGETPLVEIQECDHPLFIEQRDGITLEQVEAIAHQLLHDPTA</sequence>
<keyword evidence="2" id="KW-1185">Reference proteome</keyword>
<comment type="caution">
    <text evidence="1">The sequence shown here is derived from an EMBL/GenBank/DDBJ whole genome shotgun (WGS) entry which is preliminary data.</text>
</comment>
<evidence type="ECO:0000313" key="2">
    <source>
        <dbReference type="Proteomes" id="UP000609651"/>
    </source>
</evidence>
<evidence type="ECO:0000313" key="1">
    <source>
        <dbReference type="EMBL" id="NNJ28006.1"/>
    </source>
</evidence>
<organism evidence="1 2">
    <name type="scientific">Alienimonas chondri</name>
    <dbReference type="NCBI Taxonomy" id="2681879"/>
    <lineage>
        <taxon>Bacteria</taxon>
        <taxon>Pseudomonadati</taxon>
        <taxon>Planctomycetota</taxon>
        <taxon>Planctomycetia</taxon>
        <taxon>Planctomycetales</taxon>
        <taxon>Planctomycetaceae</taxon>
        <taxon>Alienimonas</taxon>
    </lineage>
</organism>